<gene>
    <name evidence="1" type="ORF">C2845_PM05G22650</name>
</gene>
<protein>
    <submittedName>
        <fullName evidence="1">Uncharacterized protein</fullName>
    </submittedName>
</protein>
<dbReference type="AlphaFoldDB" id="A0A3L6SV08"/>
<keyword evidence="2" id="KW-1185">Reference proteome</keyword>
<name>A0A3L6SV08_PANMI</name>
<organism evidence="1 2">
    <name type="scientific">Panicum miliaceum</name>
    <name type="common">Proso millet</name>
    <name type="synonym">Broomcorn millet</name>
    <dbReference type="NCBI Taxonomy" id="4540"/>
    <lineage>
        <taxon>Eukaryota</taxon>
        <taxon>Viridiplantae</taxon>
        <taxon>Streptophyta</taxon>
        <taxon>Embryophyta</taxon>
        <taxon>Tracheophyta</taxon>
        <taxon>Spermatophyta</taxon>
        <taxon>Magnoliopsida</taxon>
        <taxon>Liliopsida</taxon>
        <taxon>Poales</taxon>
        <taxon>Poaceae</taxon>
        <taxon>PACMAD clade</taxon>
        <taxon>Panicoideae</taxon>
        <taxon>Panicodae</taxon>
        <taxon>Paniceae</taxon>
        <taxon>Panicinae</taxon>
        <taxon>Panicum</taxon>
        <taxon>Panicum sect. Panicum</taxon>
    </lineage>
</organism>
<dbReference type="EMBL" id="PQIB02000003">
    <property type="protein sequence ID" value="RLN28189.1"/>
    <property type="molecule type" value="Genomic_DNA"/>
</dbReference>
<evidence type="ECO:0000313" key="2">
    <source>
        <dbReference type="Proteomes" id="UP000275267"/>
    </source>
</evidence>
<comment type="caution">
    <text evidence="1">The sequence shown here is derived from an EMBL/GenBank/DDBJ whole genome shotgun (WGS) entry which is preliminary data.</text>
</comment>
<reference evidence="2" key="1">
    <citation type="journal article" date="2019" name="Nat. Commun.">
        <title>The genome of broomcorn millet.</title>
        <authorList>
            <person name="Zou C."/>
            <person name="Miki D."/>
            <person name="Li D."/>
            <person name="Tang Q."/>
            <person name="Xiao L."/>
            <person name="Rajput S."/>
            <person name="Deng P."/>
            <person name="Jia W."/>
            <person name="Huang R."/>
            <person name="Zhang M."/>
            <person name="Sun Y."/>
            <person name="Hu J."/>
            <person name="Fu X."/>
            <person name="Schnable P.S."/>
            <person name="Li F."/>
            <person name="Zhang H."/>
            <person name="Feng B."/>
            <person name="Zhu X."/>
            <person name="Liu R."/>
            <person name="Schnable J.C."/>
            <person name="Zhu J.-K."/>
            <person name="Zhang H."/>
        </authorList>
    </citation>
    <scope>NUCLEOTIDE SEQUENCE [LARGE SCALE GENOMIC DNA]</scope>
</reference>
<dbReference type="Proteomes" id="UP000275267">
    <property type="component" value="Unassembled WGS sequence"/>
</dbReference>
<proteinExistence type="predicted"/>
<evidence type="ECO:0000313" key="1">
    <source>
        <dbReference type="EMBL" id="RLN28189.1"/>
    </source>
</evidence>
<sequence>MWRQFQVQLQSKVKSQRCPCHSPCKRQVADNGSKLVCETHRDALRISVCILTSLPLHGHHICAWSCLLGIQSIAD</sequence>
<accession>A0A3L6SV08</accession>